<proteinExistence type="predicted"/>
<dbReference type="PANTHER" id="PTHR36735:SF1">
    <property type="entry name" value="TRANSMEMBRANE PROTEIN"/>
    <property type="match status" value="1"/>
</dbReference>
<protein>
    <recommendedName>
        <fullName evidence="5">Transmembrane protein</fullName>
    </recommendedName>
</protein>
<dbReference type="Proteomes" id="UP001567538">
    <property type="component" value="Unassembled WGS sequence"/>
</dbReference>
<organism evidence="3 4">
    <name type="scientific">Salvia divinorum</name>
    <name type="common">Maria pastora</name>
    <name type="synonym">Diviner's sage</name>
    <dbReference type="NCBI Taxonomy" id="28513"/>
    <lineage>
        <taxon>Eukaryota</taxon>
        <taxon>Viridiplantae</taxon>
        <taxon>Streptophyta</taxon>
        <taxon>Embryophyta</taxon>
        <taxon>Tracheophyta</taxon>
        <taxon>Spermatophyta</taxon>
        <taxon>Magnoliopsida</taxon>
        <taxon>eudicotyledons</taxon>
        <taxon>Gunneridae</taxon>
        <taxon>Pentapetalae</taxon>
        <taxon>asterids</taxon>
        <taxon>lamiids</taxon>
        <taxon>Lamiales</taxon>
        <taxon>Lamiaceae</taxon>
        <taxon>Nepetoideae</taxon>
        <taxon>Mentheae</taxon>
        <taxon>Salviinae</taxon>
        <taxon>Salvia</taxon>
        <taxon>Salvia subgen. Calosphace</taxon>
    </lineage>
</organism>
<dbReference type="PANTHER" id="PTHR36735">
    <property type="entry name" value="TRANSMEMBRANE PROTEIN"/>
    <property type="match status" value="1"/>
</dbReference>
<name>A0ABD1HT48_SALDI</name>
<dbReference type="AlphaFoldDB" id="A0ABD1HT48"/>
<gene>
    <name evidence="3" type="ORF">AAHA92_09140</name>
</gene>
<keyword evidence="2" id="KW-0812">Transmembrane</keyword>
<comment type="caution">
    <text evidence="3">The sequence shown here is derived from an EMBL/GenBank/DDBJ whole genome shotgun (WGS) entry which is preliminary data.</text>
</comment>
<reference evidence="3 4" key="1">
    <citation type="submission" date="2024-06" db="EMBL/GenBank/DDBJ databases">
        <title>A chromosome level genome sequence of Diviner's sage (Salvia divinorum).</title>
        <authorList>
            <person name="Ford S.A."/>
            <person name="Ro D.-K."/>
            <person name="Ness R.W."/>
            <person name="Phillips M.A."/>
        </authorList>
    </citation>
    <scope>NUCLEOTIDE SEQUENCE [LARGE SCALE GENOMIC DNA]</scope>
    <source>
        <strain evidence="3">SAF-2024a</strain>
        <tissue evidence="3">Leaf</tissue>
    </source>
</reference>
<feature type="compositionally biased region" description="Basic residues" evidence="1">
    <location>
        <begin position="140"/>
        <end position="152"/>
    </location>
</feature>
<evidence type="ECO:0000256" key="1">
    <source>
        <dbReference type="SAM" id="MobiDB-lite"/>
    </source>
</evidence>
<keyword evidence="2" id="KW-0472">Membrane</keyword>
<evidence type="ECO:0000313" key="3">
    <source>
        <dbReference type="EMBL" id="KAL1558708.1"/>
    </source>
</evidence>
<keyword evidence="2" id="KW-1133">Transmembrane helix</keyword>
<accession>A0ABD1HT48</accession>
<evidence type="ECO:0000313" key="4">
    <source>
        <dbReference type="Proteomes" id="UP001567538"/>
    </source>
</evidence>
<keyword evidence="4" id="KW-1185">Reference proteome</keyword>
<feature type="compositionally biased region" description="Basic and acidic residues" evidence="1">
    <location>
        <begin position="130"/>
        <end position="139"/>
    </location>
</feature>
<evidence type="ECO:0008006" key="5">
    <source>
        <dbReference type="Google" id="ProtNLM"/>
    </source>
</evidence>
<sequence>MAAPLSPLSLSLIFKLNPHYLSTAHKPFSPLRSPSLSLPHSRRWCNLNPPDAFTPKTTTRWKISAANYDLLLAEASPVENSQAIVSTSNDGVSSVISVLLLVAFIGLTILTVGVIYIAVTDFLQKREGEKFKKEEAEKKGSKKGKVRARARAGPRGFGQKIQEDDDNDDLD</sequence>
<dbReference type="EMBL" id="JBEAFC010000004">
    <property type="protein sequence ID" value="KAL1558708.1"/>
    <property type="molecule type" value="Genomic_DNA"/>
</dbReference>
<feature type="region of interest" description="Disordered" evidence="1">
    <location>
        <begin position="130"/>
        <end position="171"/>
    </location>
</feature>
<evidence type="ECO:0000256" key="2">
    <source>
        <dbReference type="SAM" id="Phobius"/>
    </source>
</evidence>
<feature type="transmembrane region" description="Helical" evidence="2">
    <location>
        <begin position="95"/>
        <end position="123"/>
    </location>
</feature>